<dbReference type="InterPro" id="IPR017959">
    <property type="entry name" value="Asn/Gln-tRNA_amidoTrfase_suB/E"/>
</dbReference>
<dbReference type="GO" id="GO:0050566">
    <property type="term" value="F:asparaginyl-tRNA synthase (glutamine-hydrolyzing) activity"/>
    <property type="evidence" value="ECO:0007669"/>
    <property type="project" value="RHEA"/>
</dbReference>
<dbReference type="InterPro" id="IPR006075">
    <property type="entry name" value="Asn/Gln-tRNA_Trfase_suB/E_cat"/>
</dbReference>
<protein>
    <recommendedName>
        <fullName evidence="3 11">Aspartyl/glutamyl-tRNA(Asn/Gln) amidotransferase subunit B</fullName>
        <shortName evidence="11">Asp/Glu-ADT subunit B</shortName>
        <ecNumber evidence="11">6.3.5.-</ecNumber>
    </recommendedName>
</protein>
<comment type="similarity">
    <text evidence="1 11">Belongs to the GatB/GatE family. GatB subfamily.</text>
</comment>
<dbReference type="InterPro" id="IPR004413">
    <property type="entry name" value="GatB"/>
</dbReference>
<dbReference type="EMBL" id="SDMR01000017">
    <property type="protein sequence ID" value="TBT93186.1"/>
    <property type="molecule type" value="Genomic_DNA"/>
</dbReference>
<dbReference type="GO" id="GO:0050567">
    <property type="term" value="F:glutaminyl-tRNA synthase (glutamine-hydrolyzing) activity"/>
    <property type="evidence" value="ECO:0007669"/>
    <property type="project" value="UniProtKB-UniRule"/>
</dbReference>
<dbReference type="OrthoDB" id="9804078at2"/>
<dbReference type="Gene3D" id="1.10.10.410">
    <property type="match status" value="1"/>
</dbReference>
<evidence type="ECO:0000259" key="12">
    <source>
        <dbReference type="SMART" id="SM00845"/>
    </source>
</evidence>
<evidence type="ECO:0000256" key="10">
    <source>
        <dbReference type="ARBA" id="ARBA00047913"/>
    </source>
</evidence>
<dbReference type="EC" id="6.3.5.-" evidence="11"/>
<keyword evidence="5 11" id="KW-0547">Nucleotide-binding</keyword>
<accession>A0A4Q9KKK9</accession>
<dbReference type="RefSeq" id="WP_131172823.1">
    <property type="nucleotide sequence ID" value="NZ_FXTL01000017.1"/>
</dbReference>
<comment type="subunit">
    <text evidence="2 11">Heterotrimer of A, B and C subunits.</text>
</comment>
<dbReference type="InterPro" id="IPR023168">
    <property type="entry name" value="GatB_Yqey_C_2"/>
</dbReference>
<organism evidence="13 14">
    <name type="scientific">Propioniciclava tarda</name>
    <dbReference type="NCBI Taxonomy" id="433330"/>
    <lineage>
        <taxon>Bacteria</taxon>
        <taxon>Bacillati</taxon>
        <taxon>Actinomycetota</taxon>
        <taxon>Actinomycetes</taxon>
        <taxon>Propionibacteriales</taxon>
        <taxon>Propionibacteriaceae</taxon>
        <taxon>Propioniciclava</taxon>
    </lineage>
</organism>
<dbReference type="GO" id="GO:0070681">
    <property type="term" value="P:glutaminyl-tRNAGln biosynthesis via transamidation"/>
    <property type="evidence" value="ECO:0007669"/>
    <property type="project" value="TreeGrafter"/>
</dbReference>
<dbReference type="GO" id="GO:0005524">
    <property type="term" value="F:ATP binding"/>
    <property type="evidence" value="ECO:0007669"/>
    <property type="project" value="UniProtKB-KW"/>
</dbReference>
<keyword evidence="13" id="KW-0808">Transferase</keyword>
<evidence type="ECO:0000256" key="1">
    <source>
        <dbReference type="ARBA" id="ARBA00005306"/>
    </source>
</evidence>
<comment type="catalytic activity">
    <reaction evidence="10 11">
        <text>L-glutamyl-tRNA(Gln) + L-glutamine + ATP + H2O = L-glutaminyl-tRNA(Gln) + L-glutamate + ADP + phosphate + H(+)</text>
        <dbReference type="Rhea" id="RHEA:17521"/>
        <dbReference type="Rhea" id="RHEA-COMP:9681"/>
        <dbReference type="Rhea" id="RHEA-COMP:9684"/>
        <dbReference type="ChEBI" id="CHEBI:15377"/>
        <dbReference type="ChEBI" id="CHEBI:15378"/>
        <dbReference type="ChEBI" id="CHEBI:29985"/>
        <dbReference type="ChEBI" id="CHEBI:30616"/>
        <dbReference type="ChEBI" id="CHEBI:43474"/>
        <dbReference type="ChEBI" id="CHEBI:58359"/>
        <dbReference type="ChEBI" id="CHEBI:78520"/>
        <dbReference type="ChEBI" id="CHEBI:78521"/>
        <dbReference type="ChEBI" id="CHEBI:456216"/>
    </reaction>
</comment>
<evidence type="ECO:0000256" key="8">
    <source>
        <dbReference type="ARBA" id="ARBA00024799"/>
    </source>
</evidence>
<dbReference type="NCBIfam" id="NF004012">
    <property type="entry name" value="PRK05477.1-2"/>
    <property type="match status" value="1"/>
</dbReference>
<dbReference type="PANTHER" id="PTHR11659">
    <property type="entry name" value="GLUTAMYL-TRNA GLN AMIDOTRANSFERASE SUBUNIT B MITOCHONDRIAL AND PROKARYOTIC PET112-RELATED"/>
    <property type="match status" value="1"/>
</dbReference>
<evidence type="ECO:0000256" key="4">
    <source>
        <dbReference type="ARBA" id="ARBA00022598"/>
    </source>
</evidence>
<dbReference type="Pfam" id="PF02637">
    <property type="entry name" value="GatB_Yqey"/>
    <property type="match status" value="1"/>
</dbReference>
<keyword evidence="6 11" id="KW-0067">ATP-binding</keyword>
<dbReference type="PROSITE" id="PS01234">
    <property type="entry name" value="GATB"/>
    <property type="match status" value="1"/>
</dbReference>
<feature type="domain" description="Asn/Gln amidotransferase" evidence="12">
    <location>
        <begin position="346"/>
        <end position="493"/>
    </location>
</feature>
<dbReference type="SMART" id="SM00845">
    <property type="entry name" value="GatB_Yqey"/>
    <property type="match status" value="1"/>
</dbReference>
<dbReference type="InterPro" id="IPR018027">
    <property type="entry name" value="Asn/Gln_amidotransferase"/>
</dbReference>
<evidence type="ECO:0000256" key="7">
    <source>
        <dbReference type="ARBA" id="ARBA00022917"/>
    </source>
</evidence>
<name>A0A4Q9KKK9_PROTD</name>
<evidence type="ECO:0000256" key="6">
    <source>
        <dbReference type="ARBA" id="ARBA00022840"/>
    </source>
</evidence>
<evidence type="ECO:0000256" key="11">
    <source>
        <dbReference type="HAMAP-Rule" id="MF_00121"/>
    </source>
</evidence>
<dbReference type="NCBIfam" id="TIGR00133">
    <property type="entry name" value="gatB"/>
    <property type="match status" value="1"/>
</dbReference>
<evidence type="ECO:0000256" key="9">
    <source>
        <dbReference type="ARBA" id="ARBA00047380"/>
    </source>
</evidence>
<comment type="function">
    <text evidence="8 11">Allows the formation of correctly charged Asn-tRNA(Asn) or Gln-tRNA(Gln) through the transamidation of misacylated Asp-tRNA(Asn) or Glu-tRNA(Gln) in organisms which lack either or both of asparaginyl-tRNA or glutaminyl-tRNA synthetases. The reaction takes place in the presence of glutamine and ATP through an activated phospho-Asp-tRNA(Asn) or phospho-Glu-tRNA(Gln).</text>
</comment>
<evidence type="ECO:0000313" key="13">
    <source>
        <dbReference type="EMBL" id="TBT93186.1"/>
    </source>
</evidence>
<dbReference type="InterPro" id="IPR017958">
    <property type="entry name" value="Gln-tRNA_amidoTrfase_suB_CS"/>
</dbReference>
<dbReference type="HAMAP" id="MF_00121">
    <property type="entry name" value="GatB"/>
    <property type="match status" value="1"/>
</dbReference>
<dbReference type="SUPFAM" id="SSF89095">
    <property type="entry name" value="GatB/YqeY motif"/>
    <property type="match status" value="1"/>
</dbReference>
<keyword evidence="7 11" id="KW-0648">Protein biosynthesis</keyword>
<reference evidence="13 14" key="1">
    <citation type="submission" date="2019-01" db="EMBL/GenBank/DDBJ databases">
        <title>Lactibacter flavus gen. nov., sp. nov., a novel bacterium of the family Propionibacteriaceae isolated from raw milk and dairy products.</title>
        <authorList>
            <person name="Huptas C."/>
            <person name="Wenning M."/>
            <person name="Breitenwieser F."/>
            <person name="Doll E."/>
            <person name="Von Neubeck M."/>
            <person name="Busse H.-J."/>
            <person name="Scherer S."/>
        </authorList>
    </citation>
    <scope>NUCLEOTIDE SEQUENCE [LARGE SCALE GENOMIC DNA]</scope>
    <source>
        <strain evidence="14">DSM 22130 / JCM 15804 / WR061</strain>
    </source>
</reference>
<dbReference type="NCBIfam" id="NF004014">
    <property type="entry name" value="PRK05477.1-4"/>
    <property type="match status" value="1"/>
</dbReference>
<dbReference type="InterPro" id="IPR003789">
    <property type="entry name" value="Asn/Gln_tRNA_amidoTrase-B-like"/>
</dbReference>
<dbReference type="SUPFAM" id="SSF55931">
    <property type="entry name" value="Glutamine synthetase/guanido kinase"/>
    <property type="match status" value="1"/>
</dbReference>
<comment type="catalytic activity">
    <reaction evidence="9 11">
        <text>L-aspartyl-tRNA(Asn) + L-glutamine + ATP + H2O = L-asparaginyl-tRNA(Asn) + L-glutamate + ADP + phosphate + 2 H(+)</text>
        <dbReference type="Rhea" id="RHEA:14513"/>
        <dbReference type="Rhea" id="RHEA-COMP:9674"/>
        <dbReference type="Rhea" id="RHEA-COMP:9677"/>
        <dbReference type="ChEBI" id="CHEBI:15377"/>
        <dbReference type="ChEBI" id="CHEBI:15378"/>
        <dbReference type="ChEBI" id="CHEBI:29985"/>
        <dbReference type="ChEBI" id="CHEBI:30616"/>
        <dbReference type="ChEBI" id="CHEBI:43474"/>
        <dbReference type="ChEBI" id="CHEBI:58359"/>
        <dbReference type="ChEBI" id="CHEBI:78515"/>
        <dbReference type="ChEBI" id="CHEBI:78516"/>
        <dbReference type="ChEBI" id="CHEBI:456216"/>
    </reaction>
</comment>
<sequence>MDELLDYDEAMALFDPVLGLEVHVELNTASKMFCGCANHFGAEPNSNTCPVCLGLPGALPAVNATAIESAIRIGLSLNCDIATWCRFARKNYFYPDMTKDFQTSQYDEPLCFEGHVDVEVDGRTFRIAVERAHMEEDAGKLVHAGASGRIHGADYSLVDYNRAGTPLIEIVTKPVRGTGSMAPQVAKAYVAALRDTMRALGVSDVKMEQGSLRCDANVSLMPKGSDVLGTRTETKNVNSLRSIEAALTYEIRRQAAILACGGRVKQETRMWHEEGYTTAGRSKEEAEDYRYFPEPDLVPVAPSREWVEQLRSTLPENPAAKRVRLAAEWGMTEREFGDVLAADALDLIEATVAAGASPASARKWWLGELARVANAEGVELAAVGLTPAQVAEVQGLVDGGVVNDKLARQVIEGVLAGEGSPAEVVERRGLKVVSDDGALSAAVDAAIAADPDAAAKIRDGKVAAAGALIGSVMKAMRGQADAGRVRELILEKLS</sequence>
<evidence type="ECO:0000256" key="2">
    <source>
        <dbReference type="ARBA" id="ARBA00011123"/>
    </source>
</evidence>
<keyword evidence="4 11" id="KW-0436">Ligase</keyword>
<gene>
    <name evidence="11 13" type="primary">gatB</name>
    <name evidence="13" type="ORF">ET996_12120</name>
</gene>
<dbReference type="GO" id="GO:0006412">
    <property type="term" value="P:translation"/>
    <property type="evidence" value="ECO:0007669"/>
    <property type="project" value="UniProtKB-UniRule"/>
</dbReference>
<keyword evidence="14" id="KW-1185">Reference proteome</keyword>
<dbReference type="Pfam" id="PF02934">
    <property type="entry name" value="GatB_N"/>
    <property type="match status" value="1"/>
</dbReference>
<evidence type="ECO:0000256" key="3">
    <source>
        <dbReference type="ARBA" id="ARBA00016923"/>
    </source>
</evidence>
<proteinExistence type="inferred from homology"/>
<dbReference type="AlphaFoldDB" id="A0A4Q9KKK9"/>
<evidence type="ECO:0000313" key="14">
    <source>
        <dbReference type="Proteomes" id="UP000291933"/>
    </source>
</evidence>
<dbReference type="Proteomes" id="UP000291933">
    <property type="component" value="Unassembled WGS sequence"/>
</dbReference>
<dbReference type="PANTHER" id="PTHR11659:SF0">
    <property type="entry name" value="GLUTAMYL-TRNA(GLN) AMIDOTRANSFERASE SUBUNIT B, MITOCHONDRIAL"/>
    <property type="match status" value="1"/>
</dbReference>
<dbReference type="InterPro" id="IPR014746">
    <property type="entry name" value="Gln_synth/guanido_kin_cat_dom"/>
</dbReference>
<dbReference type="NCBIfam" id="NF004013">
    <property type="entry name" value="PRK05477.1-3"/>
    <property type="match status" value="1"/>
</dbReference>
<dbReference type="FunFam" id="1.10.10.410:FF:000002">
    <property type="entry name" value="Aspartyl/glutamyl-tRNA(Asn/Gln) amidotransferase subunit B"/>
    <property type="match status" value="1"/>
</dbReference>
<dbReference type="GO" id="GO:0016740">
    <property type="term" value="F:transferase activity"/>
    <property type="evidence" value="ECO:0007669"/>
    <property type="project" value="UniProtKB-KW"/>
</dbReference>
<evidence type="ECO:0000256" key="5">
    <source>
        <dbReference type="ARBA" id="ARBA00022741"/>
    </source>
</evidence>
<comment type="caution">
    <text evidence="13">The sequence shown here is derived from an EMBL/GenBank/DDBJ whole genome shotgun (WGS) entry which is preliminary data.</text>
</comment>